<dbReference type="Proteomes" id="UP000478052">
    <property type="component" value="Unassembled WGS sequence"/>
</dbReference>
<dbReference type="OrthoDB" id="415068at2759"/>
<name>A0A6G0YKZ7_APHCR</name>
<proteinExistence type="predicted"/>
<keyword evidence="2" id="KW-1185">Reference proteome</keyword>
<dbReference type="AlphaFoldDB" id="A0A6G0YKZ7"/>
<evidence type="ECO:0000313" key="1">
    <source>
        <dbReference type="EMBL" id="KAF0757910.1"/>
    </source>
</evidence>
<sequence length="92" mass="10760">LWGSSKPSNTRTLQAFQSICLRLITSSPWYVTNKNLHKDLKLPTLNELAKSHYTKFFSKLHTHYNPLIQKLSSATHAPKRLKRLWPRDLFKA</sequence>
<reference evidence="1 2" key="1">
    <citation type="submission" date="2019-08" db="EMBL/GenBank/DDBJ databases">
        <title>Whole genome of Aphis craccivora.</title>
        <authorList>
            <person name="Voronova N.V."/>
            <person name="Shulinski R.S."/>
            <person name="Bandarenka Y.V."/>
            <person name="Zhorov D.G."/>
            <person name="Warner D."/>
        </authorList>
    </citation>
    <scope>NUCLEOTIDE SEQUENCE [LARGE SCALE GENOMIC DNA]</scope>
    <source>
        <strain evidence="1">180601</strain>
        <tissue evidence="1">Whole Body</tissue>
    </source>
</reference>
<evidence type="ECO:0000313" key="2">
    <source>
        <dbReference type="Proteomes" id="UP000478052"/>
    </source>
</evidence>
<feature type="non-terminal residue" evidence="1">
    <location>
        <position position="1"/>
    </location>
</feature>
<protein>
    <submittedName>
        <fullName evidence="1">Zinc finger MYM-type protein 6-like</fullName>
    </submittedName>
</protein>
<gene>
    <name evidence="1" type="ORF">FWK35_00016177</name>
</gene>
<dbReference type="EMBL" id="VUJU01003434">
    <property type="protein sequence ID" value="KAF0757910.1"/>
    <property type="molecule type" value="Genomic_DNA"/>
</dbReference>
<accession>A0A6G0YKZ7</accession>
<comment type="caution">
    <text evidence="1">The sequence shown here is derived from an EMBL/GenBank/DDBJ whole genome shotgun (WGS) entry which is preliminary data.</text>
</comment>
<organism evidence="1 2">
    <name type="scientific">Aphis craccivora</name>
    <name type="common">Cowpea aphid</name>
    <dbReference type="NCBI Taxonomy" id="307492"/>
    <lineage>
        <taxon>Eukaryota</taxon>
        <taxon>Metazoa</taxon>
        <taxon>Ecdysozoa</taxon>
        <taxon>Arthropoda</taxon>
        <taxon>Hexapoda</taxon>
        <taxon>Insecta</taxon>
        <taxon>Pterygota</taxon>
        <taxon>Neoptera</taxon>
        <taxon>Paraneoptera</taxon>
        <taxon>Hemiptera</taxon>
        <taxon>Sternorrhyncha</taxon>
        <taxon>Aphidomorpha</taxon>
        <taxon>Aphidoidea</taxon>
        <taxon>Aphididae</taxon>
        <taxon>Aphidini</taxon>
        <taxon>Aphis</taxon>
        <taxon>Aphis</taxon>
    </lineage>
</organism>